<comment type="similarity">
    <text evidence="1 10">Belongs to the HAM1 NTPase family.</text>
</comment>
<dbReference type="PANTHER" id="PTHR11067:SF9">
    <property type="entry name" value="INOSINE TRIPHOSPHATE PYROPHOSPHATASE"/>
    <property type="match status" value="1"/>
</dbReference>
<dbReference type="Gene3D" id="3.90.950.10">
    <property type="match status" value="1"/>
</dbReference>
<comment type="catalytic activity">
    <reaction evidence="8 10">
        <text>dITP + H2O = dIMP + diphosphate + H(+)</text>
        <dbReference type="Rhea" id="RHEA:28342"/>
        <dbReference type="ChEBI" id="CHEBI:15377"/>
        <dbReference type="ChEBI" id="CHEBI:15378"/>
        <dbReference type="ChEBI" id="CHEBI:33019"/>
        <dbReference type="ChEBI" id="CHEBI:61194"/>
        <dbReference type="ChEBI" id="CHEBI:61382"/>
        <dbReference type="EC" id="3.6.1.66"/>
    </reaction>
</comment>
<feature type="binding site" evidence="10">
    <location>
        <position position="70"/>
    </location>
    <ligand>
        <name>Mg(2+)</name>
        <dbReference type="ChEBI" id="CHEBI:18420"/>
    </ligand>
</feature>
<feature type="binding site" evidence="10">
    <location>
        <position position="71"/>
    </location>
    <ligand>
        <name>substrate</name>
    </ligand>
</feature>
<reference evidence="11 12" key="1">
    <citation type="journal article" date="2016" name="Nat. Commun.">
        <title>Thousands of microbial genomes shed light on interconnected biogeochemical processes in an aquifer system.</title>
        <authorList>
            <person name="Anantharaman K."/>
            <person name="Brown C.T."/>
            <person name="Hug L.A."/>
            <person name="Sharon I."/>
            <person name="Castelle C.J."/>
            <person name="Probst A.J."/>
            <person name="Thomas B.C."/>
            <person name="Singh A."/>
            <person name="Wilkins M.J."/>
            <person name="Karaoz U."/>
            <person name="Brodie E.L."/>
            <person name="Williams K.H."/>
            <person name="Hubbard S.S."/>
            <person name="Banfield J.F."/>
        </authorList>
    </citation>
    <scope>NUCLEOTIDE SEQUENCE [LARGE SCALE GENOMIC DNA]</scope>
</reference>
<evidence type="ECO:0000313" key="11">
    <source>
        <dbReference type="EMBL" id="OGG22106.1"/>
    </source>
</evidence>
<comment type="catalytic activity">
    <reaction evidence="9 10">
        <text>XTP + H2O = XMP + diphosphate + H(+)</text>
        <dbReference type="Rhea" id="RHEA:28610"/>
        <dbReference type="ChEBI" id="CHEBI:15377"/>
        <dbReference type="ChEBI" id="CHEBI:15378"/>
        <dbReference type="ChEBI" id="CHEBI:33019"/>
        <dbReference type="ChEBI" id="CHEBI:57464"/>
        <dbReference type="ChEBI" id="CHEBI:61314"/>
        <dbReference type="EC" id="3.6.1.66"/>
    </reaction>
</comment>
<feature type="binding site" evidence="10">
    <location>
        <position position="197"/>
    </location>
    <ligand>
        <name>substrate</name>
    </ligand>
</feature>
<dbReference type="AlphaFoldDB" id="A0A1F6AC19"/>
<dbReference type="Pfam" id="PF01725">
    <property type="entry name" value="Ham1p_like"/>
    <property type="match status" value="1"/>
</dbReference>
<comment type="cofactor">
    <cofactor evidence="10">
        <name>Mg(2+)</name>
        <dbReference type="ChEBI" id="CHEBI:18420"/>
    </cofactor>
    <text evidence="10">Binds 1 Mg(2+) ion per subunit.</text>
</comment>
<keyword evidence="5 10" id="KW-0378">Hydrolase</keyword>
<accession>A0A1F6AC19</accession>
<dbReference type="GO" id="GO:0036222">
    <property type="term" value="F:XTP diphosphatase activity"/>
    <property type="evidence" value="ECO:0007669"/>
    <property type="project" value="UniProtKB-UniRule"/>
</dbReference>
<feature type="binding site" evidence="10">
    <location>
        <begin position="8"/>
        <end position="13"/>
    </location>
    <ligand>
        <name>substrate</name>
    </ligand>
</feature>
<evidence type="ECO:0000256" key="7">
    <source>
        <dbReference type="ARBA" id="ARBA00023080"/>
    </source>
</evidence>
<dbReference type="InterPro" id="IPR029001">
    <property type="entry name" value="ITPase-like_fam"/>
</dbReference>
<dbReference type="EMBL" id="MFJN01000009">
    <property type="protein sequence ID" value="OGG22106.1"/>
    <property type="molecule type" value="Genomic_DNA"/>
</dbReference>
<dbReference type="GO" id="GO:0005829">
    <property type="term" value="C:cytosol"/>
    <property type="evidence" value="ECO:0007669"/>
    <property type="project" value="TreeGrafter"/>
</dbReference>
<dbReference type="GO" id="GO:0046872">
    <property type="term" value="F:metal ion binding"/>
    <property type="evidence" value="ECO:0007669"/>
    <property type="project" value="UniProtKB-KW"/>
</dbReference>
<evidence type="ECO:0000256" key="9">
    <source>
        <dbReference type="ARBA" id="ARBA00052017"/>
    </source>
</evidence>
<dbReference type="GO" id="GO:0035870">
    <property type="term" value="F:dITP diphosphatase activity"/>
    <property type="evidence" value="ECO:0007669"/>
    <property type="project" value="UniProtKB-UniRule"/>
</dbReference>
<feature type="active site" description="Proton acceptor" evidence="10">
    <location>
        <position position="70"/>
    </location>
</feature>
<evidence type="ECO:0000256" key="4">
    <source>
        <dbReference type="ARBA" id="ARBA00022741"/>
    </source>
</evidence>
<dbReference type="GO" id="GO:0009117">
    <property type="term" value="P:nucleotide metabolic process"/>
    <property type="evidence" value="ECO:0007669"/>
    <property type="project" value="UniProtKB-KW"/>
</dbReference>
<dbReference type="GO" id="GO:0000166">
    <property type="term" value="F:nucleotide binding"/>
    <property type="evidence" value="ECO:0007669"/>
    <property type="project" value="UniProtKB-KW"/>
</dbReference>
<keyword evidence="4 10" id="KW-0547">Nucleotide-binding</keyword>
<evidence type="ECO:0000256" key="3">
    <source>
        <dbReference type="ARBA" id="ARBA00022723"/>
    </source>
</evidence>
<keyword evidence="7 10" id="KW-0546">Nucleotide metabolism</keyword>
<dbReference type="CDD" id="cd00515">
    <property type="entry name" value="HAM1"/>
    <property type="match status" value="1"/>
</dbReference>
<dbReference type="PANTHER" id="PTHR11067">
    <property type="entry name" value="INOSINE TRIPHOSPHATE PYROPHOSPHATASE/HAM1 PROTEIN"/>
    <property type="match status" value="1"/>
</dbReference>
<evidence type="ECO:0000256" key="10">
    <source>
        <dbReference type="HAMAP-Rule" id="MF_01405"/>
    </source>
</evidence>
<proteinExistence type="inferred from homology"/>
<comment type="catalytic activity">
    <reaction evidence="10">
        <text>ITP + H2O = IMP + diphosphate + H(+)</text>
        <dbReference type="Rhea" id="RHEA:29399"/>
        <dbReference type="ChEBI" id="CHEBI:15377"/>
        <dbReference type="ChEBI" id="CHEBI:15378"/>
        <dbReference type="ChEBI" id="CHEBI:33019"/>
        <dbReference type="ChEBI" id="CHEBI:58053"/>
        <dbReference type="ChEBI" id="CHEBI:61402"/>
        <dbReference type="EC" id="3.6.1.66"/>
    </reaction>
</comment>
<evidence type="ECO:0000256" key="6">
    <source>
        <dbReference type="ARBA" id="ARBA00022842"/>
    </source>
</evidence>
<feature type="binding site" evidence="10">
    <location>
        <begin position="202"/>
        <end position="203"/>
    </location>
    <ligand>
        <name>substrate</name>
    </ligand>
</feature>
<organism evidence="11 12">
    <name type="scientific">Candidatus Gottesmanbacteria bacterium RIFCSPHIGHO2_02_FULL_40_13</name>
    <dbReference type="NCBI Taxonomy" id="1798384"/>
    <lineage>
        <taxon>Bacteria</taxon>
        <taxon>Candidatus Gottesmaniibacteriota</taxon>
    </lineage>
</organism>
<feature type="binding site" evidence="10">
    <location>
        <position position="41"/>
    </location>
    <ligand>
        <name>Mg(2+)</name>
        <dbReference type="ChEBI" id="CHEBI:18420"/>
    </ligand>
</feature>
<gene>
    <name evidence="11" type="ORF">A3D03_01960</name>
</gene>
<dbReference type="STRING" id="1798384.A3D03_01960"/>
<feature type="binding site" evidence="10">
    <location>
        <begin position="174"/>
        <end position="177"/>
    </location>
    <ligand>
        <name>substrate</name>
    </ligand>
</feature>
<dbReference type="SUPFAM" id="SSF52972">
    <property type="entry name" value="ITPase-like"/>
    <property type="match status" value="1"/>
</dbReference>
<dbReference type="HAMAP" id="MF_01405">
    <property type="entry name" value="Non_canon_purine_NTPase"/>
    <property type="match status" value="1"/>
</dbReference>
<evidence type="ECO:0000256" key="8">
    <source>
        <dbReference type="ARBA" id="ARBA00051875"/>
    </source>
</evidence>
<sequence>MKELIIATSNSGKIREIKDILVDIPLEIKSLSDIGLDVDVEENGKTFEENAILKAKTIGEKTGLLTLADDSGLEVDALGGKPGVNSARYAEGTDLDRINKLLKELKDILKEKRAARFRCVIALYIPLSHPESRFDRDEGSLISSVQNDNVEKIVTFKGVSEGYITEKPVGSNGFGYDPVFYLPELGKTSAQLTLKEKNRVSHRSKALIKCRDFLTNYNSL</sequence>
<comment type="caution">
    <text evidence="11">The sequence shown here is derived from an EMBL/GenBank/DDBJ whole genome shotgun (WGS) entry which is preliminary data.</text>
</comment>
<evidence type="ECO:0000256" key="5">
    <source>
        <dbReference type="ARBA" id="ARBA00022801"/>
    </source>
</evidence>
<keyword evidence="3 10" id="KW-0479">Metal-binding</keyword>
<dbReference type="InterPro" id="IPR002637">
    <property type="entry name" value="RdgB/HAM1"/>
</dbReference>
<dbReference type="GO" id="GO:0017111">
    <property type="term" value="F:ribonucleoside triphosphate phosphatase activity"/>
    <property type="evidence" value="ECO:0007669"/>
    <property type="project" value="InterPro"/>
</dbReference>
<comment type="function">
    <text evidence="10">Pyrophosphatase that catalyzes the hydrolysis of nucleoside triphosphates to their monophosphate derivatives, with a high preference for the non-canonical purine nucleotides XTP (xanthosine triphosphate), dITP (deoxyinosine triphosphate) and ITP. Seems to function as a house-cleaning enzyme that removes non-canonical purine nucleotides from the nucleotide pool, thus preventing their incorporation into DNA/RNA and avoiding chromosomal lesions.</text>
</comment>
<evidence type="ECO:0000313" key="12">
    <source>
        <dbReference type="Proteomes" id="UP000177092"/>
    </source>
</evidence>
<keyword evidence="6 10" id="KW-0460">Magnesium</keyword>
<evidence type="ECO:0000256" key="2">
    <source>
        <dbReference type="ARBA" id="ARBA00011738"/>
    </source>
</evidence>
<dbReference type="EC" id="3.6.1.66" evidence="10"/>
<dbReference type="Proteomes" id="UP000177092">
    <property type="component" value="Unassembled WGS sequence"/>
</dbReference>
<comment type="subunit">
    <text evidence="2 10">Homodimer.</text>
</comment>
<protein>
    <recommendedName>
        <fullName evidence="10">dITP/XTP pyrophosphatase</fullName>
        <ecNumber evidence="10">3.6.1.66</ecNumber>
    </recommendedName>
    <alternativeName>
        <fullName evidence="10">Non-canonical purine NTP pyrophosphatase</fullName>
    </alternativeName>
    <alternativeName>
        <fullName evidence="10">Non-standard purine NTP pyrophosphatase</fullName>
    </alternativeName>
    <alternativeName>
        <fullName evidence="10">Nucleoside-triphosphate diphosphatase</fullName>
    </alternativeName>
    <alternativeName>
        <fullName evidence="10">Nucleoside-triphosphate pyrophosphatase</fullName>
        <shortName evidence="10">NTPase</shortName>
    </alternativeName>
</protein>
<dbReference type="FunFam" id="3.90.950.10:FF:000001">
    <property type="entry name" value="dITP/XTP pyrophosphatase"/>
    <property type="match status" value="1"/>
</dbReference>
<dbReference type="GO" id="GO:0036220">
    <property type="term" value="F:ITP diphosphatase activity"/>
    <property type="evidence" value="ECO:0007669"/>
    <property type="project" value="UniProtKB-UniRule"/>
</dbReference>
<dbReference type="GO" id="GO:0009146">
    <property type="term" value="P:purine nucleoside triphosphate catabolic process"/>
    <property type="evidence" value="ECO:0007669"/>
    <property type="project" value="UniProtKB-UniRule"/>
</dbReference>
<name>A0A1F6AC19_9BACT</name>
<evidence type="ECO:0000256" key="1">
    <source>
        <dbReference type="ARBA" id="ARBA00008023"/>
    </source>
</evidence>
<dbReference type="InterPro" id="IPR020922">
    <property type="entry name" value="dITP/XTP_pyrophosphatase"/>
</dbReference>